<dbReference type="EMBL" id="JAKFHA010000017">
    <property type="protein sequence ID" value="MCF2530545.1"/>
    <property type="molecule type" value="Genomic_DNA"/>
</dbReference>
<dbReference type="Pfam" id="PF07905">
    <property type="entry name" value="PucR"/>
    <property type="match status" value="1"/>
</dbReference>
<evidence type="ECO:0000313" key="3">
    <source>
        <dbReference type="EMBL" id="MCF2530545.1"/>
    </source>
</evidence>
<reference evidence="3" key="1">
    <citation type="submission" date="2022-01" db="EMBL/GenBank/DDBJ databases">
        <title>Genome-Based Taxonomic Classification of the Phylum Actinobacteria.</title>
        <authorList>
            <person name="Gao Y."/>
        </authorList>
    </citation>
    <scope>NUCLEOTIDE SEQUENCE</scope>
    <source>
        <strain evidence="3">KLBMP 8922</strain>
    </source>
</reference>
<dbReference type="InterPro" id="IPR042070">
    <property type="entry name" value="PucR_C-HTH_sf"/>
</dbReference>
<evidence type="ECO:0000259" key="1">
    <source>
        <dbReference type="Pfam" id="PF07905"/>
    </source>
</evidence>
<feature type="domain" description="Purine catabolism PurC-like" evidence="1">
    <location>
        <begin position="8"/>
        <end position="125"/>
    </location>
</feature>
<accession>A0AA41Q2W8</accession>
<dbReference type="PANTHER" id="PTHR33744">
    <property type="entry name" value="CARBOHYDRATE DIACID REGULATOR"/>
    <property type="match status" value="1"/>
</dbReference>
<gene>
    <name evidence="3" type="ORF">LZ495_25450</name>
</gene>
<dbReference type="AlphaFoldDB" id="A0AA41Q2W8"/>
<dbReference type="InterPro" id="IPR012914">
    <property type="entry name" value="PucR_dom"/>
</dbReference>
<protein>
    <submittedName>
        <fullName evidence="3">PucR family transcriptional regulator</fullName>
    </submittedName>
</protein>
<comment type="caution">
    <text evidence="3">The sequence shown here is derived from an EMBL/GenBank/DDBJ whole genome shotgun (WGS) entry which is preliminary data.</text>
</comment>
<dbReference type="Pfam" id="PF13556">
    <property type="entry name" value="HTH_30"/>
    <property type="match status" value="1"/>
</dbReference>
<dbReference type="InterPro" id="IPR025736">
    <property type="entry name" value="PucR_C-HTH_dom"/>
</dbReference>
<dbReference type="Gene3D" id="1.10.10.2840">
    <property type="entry name" value="PucR C-terminal helix-turn-helix domain"/>
    <property type="match status" value="1"/>
</dbReference>
<dbReference type="PANTHER" id="PTHR33744:SF1">
    <property type="entry name" value="DNA-BINDING TRANSCRIPTIONAL ACTIVATOR ADER"/>
    <property type="match status" value="1"/>
</dbReference>
<evidence type="ECO:0000313" key="4">
    <source>
        <dbReference type="Proteomes" id="UP001165378"/>
    </source>
</evidence>
<name>A0AA41Q2W8_9ACTN</name>
<dbReference type="RefSeq" id="WP_235055214.1">
    <property type="nucleotide sequence ID" value="NZ_JAKFHA010000017.1"/>
</dbReference>
<dbReference type="Proteomes" id="UP001165378">
    <property type="component" value="Unassembled WGS sequence"/>
</dbReference>
<proteinExistence type="predicted"/>
<dbReference type="InterPro" id="IPR051448">
    <property type="entry name" value="CdaR-like_regulators"/>
</dbReference>
<feature type="domain" description="PucR C-terminal helix-turn-helix" evidence="2">
    <location>
        <begin position="478"/>
        <end position="536"/>
    </location>
</feature>
<sequence length="552" mass="57726">MPPTLEQLVRAPSLDLLVLAGERNLGREIRWVHTSELADPTPYLEGGELVLTTGMKLGRSTAERRAYVERLADAGVVGLGLGIGLTHSKVPAAVVEAAEERGLPVFAVPRPTPFIAISKMVSSALAADQYESVTTGFAAQQELTRAVLGREGTAALIRRLAGRLDGWAALYDPSGAPIHVSPAAARPRAAALAADVTRLRGLSAPASASLQSAGPQAERVVLQSLGADRRIRGFLAVGTDRAPGPADRQIIGSATSLLTLALEQSRALGAAEARMRTALLRLWLSAPTPAAHGTPYAAATTAAFTTDPGDPAGPASIDGLVRSIARDMSSPLPPPPLAIAVAHGPETARTTFTDRVTAATAGVFAAELDDATILIVPARLLDDDAAVLASAARDLPGFAVGVSEPPGPHGEAPQTAAEAYRQARQAYGVGAGAGRVLTVYGHAGASLLPLLADDAVRGWAEELLAPLHAHDASSRGDLTASVRAWLARHGQWDAAAGDLGIHRHTLRYRIRRAEEILGRRLDDPDTRTELWLALRLTTPDHHPQPPGDHPRA</sequence>
<keyword evidence="4" id="KW-1185">Reference proteome</keyword>
<evidence type="ECO:0000259" key="2">
    <source>
        <dbReference type="Pfam" id="PF13556"/>
    </source>
</evidence>
<organism evidence="3 4">
    <name type="scientific">Yinghuangia soli</name>
    <dbReference type="NCBI Taxonomy" id="2908204"/>
    <lineage>
        <taxon>Bacteria</taxon>
        <taxon>Bacillati</taxon>
        <taxon>Actinomycetota</taxon>
        <taxon>Actinomycetes</taxon>
        <taxon>Kitasatosporales</taxon>
        <taxon>Streptomycetaceae</taxon>
        <taxon>Yinghuangia</taxon>
    </lineage>
</organism>